<gene>
    <name evidence="1" type="ORF">FOT42_010915</name>
</gene>
<keyword evidence="2" id="KW-1185">Reference proteome</keyword>
<dbReference type="OrthoDB" id="1454571at2"/>
<reference evidence="1" key="1">
    <citation type="submission" date="2019-10" db="EMBL/GenBank/DDBJ databases">
        <title>Muricauda hadale sp. nov., a piezophilic bacterium isolated from hadopelagic water of the Mariana Trench.</title>
        <authorList>
            <person name="Wei Y."/>
        </authorList>
    </citation>
    <scope>NUCLEOTIDE SEQUENCE [LARGE SCALE GENOMIC DNA]</scope>
    <source>
        <strain evidence="1">MT-229</strain>
    </source>
</reference>
<accession>A0A5N5IUE2</accession>
<evidence type="ECO:0000313" key="2">
    <source>
        <dbReference type="Proteomes" id="UP000319204"/>
    </source>
</evidence>
<dbReference type="Proteomes" id="UP000319204">
    <property type="component" value="Unassembled WGS sequence"/>
</dbReference>
<evidence type="ECO:0000313" key="1">
    <source>
        <dbReference type="EMBL" id="KAB5488319.1"/>
    </source>
</evidence>
<sequence>MTSFLSILFVLLAINAILLIFSVNGSGKRLNKPNLKLSEGHITKLFPRGDTSSDTEYKEAV</sequence>
<name>A0A5N5IUE2_9FLAO</name>
<dbReference type="AlphaFoldDB" id="A0A5N5IUE2"/>
<protein>
    <submittedName>
        <fullName evidence="1">Uncharacterized protein</fullName>
    </submittedName>
</protein>
<dbReference type="EMBL" id="VNIK02000006">
    <property type="protein sequence ID" value="KAB5488319.1"/>
    <property type="molecule type" value="Genomic_DNA"/>
</dbReference>
<proteinExistence type="predicted"/>
<comment type="caution">
    <text evidence="1">The sequence shown here is derived from an EMBL/GenBank/DDBJ whole genome shotgun (WGS) entry which is preliminary data.</text>
</comment>
<organism evidence="1 2">
    <name type="scientific">Flagellimonas hadalis</name>
    <dbReference type="NCBI Taxonomy" id="2597517"/>
    <lineage>
        <taxon>Bacteria</taxon>
        <taxon>Pseudomonadati</taxon>
        <taxon>Bacteroidota</taxon>
        <taxon>Flavobacteriia</taxon>
        <taxon>Flavobacteriales</taxon>
        <taxon>Flavobacteriaceae</taxon>
        <taxon>Flagellimonas</taxon>
    </lineage>
</organism>